<evidence type="ECO:0000256" key="1">
    <source>
        <dbReference type="SAM" id="MobiDB-lite"/>
    </source>
</evidence>
<accession>A0A8D8WAQ7</accession>
<feature type="region of interest" description="Disordered" evidence="1">
    <location>
        <begin position="44"/>
        <end position="65"/>
    </location>
</feature>
<evidence type="ECO:0000313" key="2">
    <source>
        <dbReference type="EMBL" id="CAG6653327.1"/>
    </source>
</evidence>
<organism evidence="2">
    <name type="scientific">Cacopsylla melanoneura</name>
    <dbReference type="NCBI Taxonomy" id="428564"/>
    <lineage>
        <taxon>Eukaryota</taxon>
        <taxon>Metazoa</taxon>
        <taxon>Ecdysozoa</taxon>
        <taxon>Arthropoda</taxon>
        <taxon>Hexapoda</taxon>
        <taxon>Insecta</taxon>
        <taxon>Pterygota</taxon>
        <taxon>Neoptera</taxon>
        <taxon>Paraneoptera</taxon>
        <taxon>Hemiptera</taxon>
        <taxon>Sternorrhyncha</taxon>
        <taxon>Psylloidea</taxon>
        <taxon>Psyllidae</taxon>
        <taxon>Psyllinae</taxon>
        <taxon>Cacopsylla</taxon>
    </lineage>
</organism>
<proteinExistence type="predicted"/>
<sequence>MKLDGTTVCIYQGEIHLNKIENSSSSSPFPAQAASGVIVSSQFSPHSPLGPNMETSQSTFSKTLPTRNNLTSSKSIYFSLSSLSNGLAGVRMLTSTISTLPRVLKASVRIRM</sequence>
<reference evidence="2" key="1">
    <citation type="submission" date="2021-05" db="EMBL/GenBank/DDBJ databases">
        <authorList>
            <person name="Alioto T."/>
            <person name="Alioto T."/>
            <person name="Gomez Garrido J."/>
        </authorList>
    </citation>
    <scope>NUCLEOTIDE SEQUENCE</scope>
</reference>
<protein>
    <submittedName>
        <fullName evidence="2">Uncharacterized protein</fullName>
    </submittedName>
</protein>
<name>A0A8D8WAQ7_9HEMI</name>
<dbReference type="EMBL" id="HBUF01172948">
    <property type="protein sequence ID" value="CAG6653327.1"/>
    <property type="molecule type" value="Transcribed_RNA"/>
</dbReference>
<dbReference type="EMBL" id="HBUF01172949">
    <property type="protein sequence ID" value="CAG6653328.1"/>
    <property type="molecule type" value="Transcribed_RNA"/>
</dbReference>
<feature type="compositionally biased region" description="Polar residues" evidence="1">
    <location>
        <begin position="53"/>
        <end position="65"/>
    </location>
</feature>
<dbReference type="AlphaFoldDB" id="A0A8D8WAQ7"/>